<name>A0A4R2NPB6_9FLAO</name>
<protein>
    <submittedName>
        <fullName evidence="1">Uncharacterized protein</fullName>
    </submittedName>
</protein>
<dbReference type="RefSeq" id="WP_132795466.1">
    <property type="nucleotide sequence ID" value="NZ_SLXM01000008.1"/>
</dbReference>
<comment type="caution">
    <text evidence="1">The sequence shown here is derived from an EMBL/GenBank/DDBJ whole genome shotgun (WGS) entry which is preliminary data.</text>
</comment>
<dbReference type="Proteomes" id="UP000294564">
    <property type="component" value="Unassembled WGS sequence"/>
</dbReference>
<keyword evidence="2" id="KW-1185">Reference proteome</keyword>
<organism evidence="1 2">
    <name type="scientific">Tenacibaculum skagerrakense</name>
    <dbReference type="NCBI Taxonomy" id="186571"/>
    <lineage>
        <taxon>Bacteria</taxon>
        <taxon>Pseudomonadati</taxon>
        <taxon>Bacteroidota</taxon>
        <taxon>Flavobacteriia</taxon>
        <taxon>Flavobacteriales</taxon>
        <taxon>Flavobacteriaceae</taxon>
        <taxon>Tenacibaculum</taxon>
    </lineage>
</organism>
<dbReference type="EMBL" id="SLXM01000008">
    <property type="protein sequence ID" value="TCP23653.1"/>
    <property type="molecule type" value="Genomic_DNA"/>
</dbReference>
<gene>
    <name evidence="1" type="ORF">EV195_108123</name>
</gene>
<accession>A0A4R2NPB6</accession>
<sequence length="207" mass="23755">MKKNILLFLIIILFESCKSIAWIGYDKPEESDYIEIEAAPIKIGMQNLKTEEQKQAIKEATKEVFLIFKSPEFKQAVESKEWLISCKVKNGNKDVLNGKEVFKILDNGYVNFSINPRKPWNAIAQAQKSETDHTKNRVAIKPKRINKWFSNDKKIKSELINTIAHEITHTVSFKFLDAGHGTLECPDAKLVSYGIGNLVAKMWREKQ</sequence>
<evidence type="ECO:0000313" key="2">
    <source>
        <dbReference type="Proteomes" id="UP000294564"/>
    </source>
</evidence>
<dbReference type="OrthoDB" id="7065754at2"/>
<proteinExistence type="predicted"/>
<reference evidence="1 2" key="1">
    <citation type="submission" date="2019-03" db="EMBL/GenBank/DDBJ databases">
        <title>Genomic Encyclopedia of Type Strains, Phase IV (KMG-IV): sequencing the most valuable type-strain genomes for metagenomic binning, comparative biology and taxonomic classification.</title>
        <authorList>
            <person name="Goeker M."/>
        </authorList>
    </citation>
    <scope>NUCLEOTIDE SEQUENCE [LARGE SCALE GENOMIC DNA]</scope>
    <source>
        <strain evidence="1 2">DSM 14836</strain>
    </source>
</reference>
<evidence type="ECO:0000313" key="1">
    <source>
        <dbReference type="EMBL" id="TCP23653.1"/>
    </source>
</evidence>
<dbReference type="AlphaFoldDB" id="A0A4R2NPB6"/>